<reference evidence="1" key="1">
    <citation type="journal article" date="2015" name="Nature">
        <title>Complex archaea that bridge the gap between prokaryotes and eukaryotes.</title>
        <authorList>
            <person name="Spang A."/>
            <person name="Saw J.H."/>
            <person name="Jorgensen S.L."/>
            <person name="Zaremba-Niedzwiedzka K."/>
            <person name="Martijn J."/>
            <person name="Lind A.E."/>
            <person name="van Eijk R."/>
            <person name="Schleper C."/>
            <person name="Guy L."/>
            <person name="Ettema T.J."/>
        </authorList>
    </citation>
    <scope>NUCLEOTIDE SEQUENCE</scope>
</reference>
<comment type="caution">
    <text evidence="1">The sequence shown here is derived from an EMBL/GenBank/DDBJ whole genome shotgun (WGS) entry which is preliminary data.</text>
</comment>
<evidence type="ECO:0000313" key="1">
    <source>
        <dbReference type="EMBL" id="KKK48325.1"/>
    </source>
</evidence>
<dbReference type="AlphaFoldDB" id="A0A0F8WJE2"/>
<feature type="non-terminal residue" evidence="1">
    <location>
        <position position="73"/>
    </location>
</feature>
<protein>
    <submittedName>
        <fullName evidence="1">Uncharacterized protein</fullName>
    </submittedName>
</protein>
<name>A0A0F8WJE2_9ZZZZ</name>
<dbReference type="EMBL" id="LAZR01069121">
    <property type="protein sequence ID" value="KKK48325.1"/>
    <property type="molecule type" value="Genomic_DNA"/>
</dbReference>
<proteinExistence type="predicted"/>
<accession>A0A0F8WJE2</accession>
<sequence length="73" mass="7457">MPSGKTHSRITALAAMTLSPVCLYVTGDPLAGASFALGILATLPIRVAGTTIYLNPDMDIVSNAGRLSKAIGL</sequence>
<gene>
    <name evidence="1" type="ORF">LCGC14_3146240</name>
</gene>
<organism evidence="1">
    <name type="scientific">marine sediment metagenome</name>
    <dbReference type="NCBI Taxonomy" id="412755"/>
    <lineage>
        <taxon>unclassified sequences</taxon>
        <taxon>metagenomes</taxon>
        <taxon>ecological metagenomes</taxon>
    </lineage>
</organism>